<organism evidence="2">
    <name type="scientific">bioreactor metagenome</name>
    <dbReference type="NCBI Taxonomy" id="1076179"/>
    <lineage>
        <taxon>unclassified sequences</taxon>
        <taxon>metagenomes</taxon>
        <taxon>ecological metagenomes</taxon>
    </lineage>
</organism>
<protein>
    <recommendedName>
        <fullName evidence="1">DUF4440 domain-containing protein</fullName>
    </recommendedName>
</protein>
<dbReference type="Gene3D" id="3.10.450.50">
    <property type="match status" value="1"/>
</dbReference>
<dbReference type="EMBL" id="VSSQ01039402">
    <property type="protein sequence ID" value="MPM92466.1"/>
    <property type="molecule type" value="Genomic_DNA"/>
</dbReference>
<sequence length="122" mass="14194">MQTDREAIEENYRSQLHALVDKDFTTLDGLLTAGFTRTHINGHTQTKQEWINQLKHDQLVYHSFEFHDTKIKIDGTTANLVGKVTSDATLYGEHRVWQLHIRQTFLKSGGRWQASRSIVTQW</sequence>
<gene>
    <name evidence="2" type="ORF">SDC9_139601</name>
</gene>
<evidence type="ECO:0000259" key="1">
    <source>
        <dbReference type="Pfam" id="PF14534"/>
    </source>
</evidence>
<comment type="caution">
    <text evidence="2">The sequence shown here is derived from an EMBL/GenBank/DDBJ whole genome shotgun (WGS) entry which is preliminary data.</text>
</comment>
<dbReference type="SUPFAM" id="SSF54427">
    <property type="entry name" value="NTF2-like"/>
    <property type="match status" value="1"/>
</dbReference>
<feature type="domain" description="DUF4440" evidence="1">
    <location>
        <begin position="8"/>
        <end position="113"/>
    </location>
</feature>
<dbReference type="Pfam" id="PF14534">
    <property type="entry name" value="DUF4440"/>
    <property type="match status" value="1"/>
</dbReference>
<evidence type="ECO:0000313" key="2">
    <source>
        <dbReference type="EMBL" id="MPM92466.1"/>
    </source>
</evidence>
<dbReference type="AlphaFoldDB" id="A0A645DT07"/>
<reference evidence="2" key="1">
    <citation type="submission" date="2019-08" db="EMBL/GenBank/DDBJ databases">
        <authorList>
            <person name="Kucharzyk K."/>
            <person name="Murdoch R.W."/>
            <person name="Higgins S."/>
            <person name="Loffler F."/>
        </authorList>
    </citation>
    <scope>NUCLEOTIDE SEQUENCE</scope>
</reference>
<accession>A0A645DT07</accession>
<proteinExistence type="predicted"/>
<dbReference type="InterPro" id="IPR027843">
    <property type="entry name" value="DUF4440"/>
</dbReference>
<dbReference type="InterPro" id="IPR032710">
    <property type="entry name" value="NTF2-like_dom_sf"/>
</dbReference>
<name>A0A645DT07_9ZZZZ</name>